<evidence type="ECO:0000256" key="1">
    <source>
        <dbReference type="SAM" id="MobiDB-lite"/>
    </source>
</evidence>
<name>Q9TWM1_LYTPI</name>
<dbReference type="PIR" id="S53450">
    <property type="entry name" value="S53450"/>
</dbReference>
<organism>
    <name type="scientific">Lytechinus pictus</name>
    <name type="common">Painted sea urchin</name>
    <dbReference type="NCBI Taxonomy" id="7653"/>
    <lineage>
        <taxon>Eukaryota</taxon>
        <taxon>Metazoa</taxon>
        <taxon>Echinodermata</taxon>
        <taxon>Eleutherozoa</taxon>
        <taxon>Echinozoa</taxon>
        <taxon>Echinoidea</taxon>
        <taxon>Euechinoidea</taxon>
        <taxon>Echinacea</taxon>
        <taxon>Temnopleuroida</taxon>
        <taxon>Toxopneustidae</taxon>
        <taxon>Lytechinus</taxon>
    </lineage>
</organism>
<sequence length="21" mass="2486">MALTDQPFETHGTVRPYYPFD</sequence>
<dbReference type="AlphaFoldDB" id="Q9TWM1"/>
<reference key="1">
    <citation type="journal article" date="1994" name="Biochem. J.">
        <title>Identification and partial sequence analysis of novel annexins in Lytechinus pictus oocytes.</title>
        <authorList>
            <person name="Shen W.J."/>
            <person name="Avery J."/>
            <person name="Totty N.F."/>
            <person name="Hsuan J.J."/>
            <person name="Whitaker M."/>
            <person name="Moss S.E."/>
        </authorList>
    </citation>
    <scope>PROTEIN SEQUENCE</scope>
</reference>
<feature type="region of interest" description="Disordered" evidence="1">
    <location>
        <begin position="1"/>
        <end position="21"/>
    </location>
</feature>
<proteinExistence type="evidence at protein level"/>
<keyword id="KW-0903">Direct protein sequencing</keyword>
<protein>
    <submittedName>
        <fullName>Annexin</fullName>
    </submittedName>
</protein>
<accession>Q9TWM1</accession>